<dbReference type="InterPro" id="IPR036412">
    <property type="entry name" value="HAD-like_sf"/>
</dbReference>
<keyword evidence="2" id="KW-1185">Reference proteome</keyword>
<dbReference type="Pfam" id="PF08282">
    <property type="entry name" value="Hydrolase_3"/>
    <property type="match status" value="1"/>
</dbReference>
<name>A0AAW3JQ70_9FIRM</name>
<dbReference type="PANTHER" id="PTHR10000:SF25">
    <property type="entry name" value="PHOSPHATASE YKRA-RELATED"/>
    <property type="match status" value="1"/>
</dbReference>
<dbReference type="AlphaFoldDB" id="A0AAW3JQ70"/>
<dbReference type="RefSeq" id="WP_022014727.1">
    <property type="nucleotide sequence ID" value="NZ_JAQDCV010000002.1"/>
</dbReference>
<dbReference type="InterPro" id="IPR006379">
    <property type="entry name" value="HAD-SF_hydro_IIB"/>
</dbReference>
<dbReference type="Gene3D" id="3.30.1240.10">
    <property type="match status" value="1"/>
</dbReference>
<evidence type="ECO:0000313" key="2">
    <source>
        <dbReference type="Proteomes" id="UP000050833"/>
    </source>
</evidence>
<sequence>MRKLLFFDVDGTLADRVGKKNVVPQSAKDAIKKLQENGHLCFVNTGRSLSEIDVYLKELNMDGFVCGCGTYILYKNEVLFSQTVPFEIGNELVSDLEKYNIEWLLEGEKTLYYRNKPYTTHIGDFKDEQKHLYPSAYKELEPSKASDLVFDKFCIGIHKNSDFKSFEAKYSKIFTIIDRGNNFYEIVPANCSKATGMEFLMKHFNVDKKDTIAIGDSTNDLTMLEFAGTSIAMKHSSPIVLEKADYVTDDVFDDGIYNAMKHFELI</sequence>
<proteinExistence type="predicted"/>
<dbReference type="GO" id="GO:0005829">
    <property type="term" value="C:cytosol"/>
    <property type="evidence" value="ECO:0007669"/>
    <property type="project" value="TreeGrafter"/>
</dbReference>
<protein>
    <recommendedName>
        <fullName evidence="3">Bifunctional phosphatase/peptidyl-prolyl cis-trans isomerase</fullName>
    </recommendedName>
</protein>
<dbReference type="InterPro" id="IPR000150">
    <property type="entry name" value="Cof"/>
</dbReference>
<dbReference type="NCBIfam" id="TIGR01484">
    <property type="entry name" value="HAD-SF-IIB"/>
    <property type="match status" value="1"/>
</dbReference>
<gene>
    <name evidence="1" type="ORF">APZ18_08925</name>
</gene>
<dbReference type="SFLD" id="SFLDG01140">
    <property type="entry name" value="C2.B:_Phosphomannomutase_and_P"/>
    <property type="match status" value="1"/>
</dbReference>
<evidence type="ECO:0008006" key="3">
    <source>
        <dbReference type="Google" id="ProtNLM"/>
    </source>
</evidence>
<dbReference type="InterPro" id="IPR023214">
    <property type="entry name" value="HAD_sf"/>
</dbReference>
<accession>A0AAW3JQ70</accession>
<dbReference type="EMBL" id="LLKB01000005">
    <property type="protein sequence ID" value="KQC84838.1"/>
    <property type="molecule type" value="Genomic_DNA"/>
</dbReference>
<organism evidence="1 2">
    <name type="scientific">Butyribacter intestini</name>
    <dbReference type="NCBI Taxonomy" id="1703332"/>
    <lineage>
        <taxon>Bacteria</taxon>
        <taxon>Bacillati</taxon>
        <taxon>Bacillota</taxon>
        <taxon>Clostridia</taxon>
        <taxon>Lachnospirales</taxon>
        <taxon>Lachnospiraceae</taxon>
        <taxon>Butyribacter</taxon>
    </lineage>
</organism>
<dbReference type="NCBIfam" id="TIGR00099">
    <property type="entry name" value="Cof-subfamily"/>
    <property type="match status" value="1"/>
</dbReference>
<comment type="caution">
    <text evidence="1">The sequence shown here is derived from an EMBL/GenBank/DDBJ whole genome shotgun (WGS) entry which is preliminary data.</text>
</comment>
<reference evidence="1 2" key="1">
    <citation type="submission" date="2015-10" db="EMBL/GenBank/DDBJ databases">
        <title>Butyribacter intestini gen. nov., sp. nov., a butyric acid-producing bacterium of the family Lachnospiraceae isolated from the human faeces.</title>
        <authorList>
            <person name="Zou Y."/>
            <person name="Xue W."/>
            <person name="Luo G."/>
            <person name="Lv M."/>
        </authorList>
    </citation>
    <scope>NUCLEOTIDE SEQUENCE [LARGE SCALE GENOMIC DNA]</scope>
    <source>
        <strain evidence="1 2">TF01-11</strain>
    </source>
</reference>
<dbReference type="Gene3D" id="3.40.50.1000">
    <property type="entry name" value="HAD superfamily/HAD-like"/>
    <property type="match status" value="1"/>
</dbReference>
<dbReference type="PROSITE" id="PS01229">
    <property type="entry name" value="COF_2"/>
    <property type="match status" value="1"/>
</dbReference>
<dbReference type="GO" id="GO:0000287">
    <property type="term" value="F:magnesium ion binding"/>
    <property type="evidence" value="ECO:0007669"/>
    <property type="project" value="TreeGrafter"/>
</dbReference>
<dbReference type="SFLD" id="SFLDS00003">
    <property type="entry name" value="Haloacid_Dehalogenase"/>
    <property type="match status" value="1"/>
</dbReference>
<dbReference type="SUPFAM" id="SSF56784">
    <property type="entry name" value="HAD-like"/>
    <property type="match status" value="1"/>
</dbReference>
<dbReference type="Proteomes" id="UP000050833">
    <property type="component" value="Unassembled WGS sequence"/>
</dbReference>
<dbReference type="PANTHER" id="PTHR10000">
    <property type="entry name" value="PHOSPHOSERINE PHOSPHATASE"/>
    <property type="match status" value="1"/>
</dbReference>
<evidence type="ECO:0000313" key="1">
    <source>
        <dbReference type="EMBL" id="KQC84838.1"/>
    </source>
</evidence>
<dbReference type="GO" id="GO:0016791">
    <property type="term" value="F:phosphatase activity"/>
    <property type="evidence" value="ECO:0007669"/>
    <property type="project" value="TreeGrafter"/>
</dbReference>